<feature type="compositionally biased region" description="Acidic residues" evidence="7">
    <location>
        <begin position="165"/>
        <end position="195"/>
    </location>
</feature>
<keyword evidence="5 6" id="KW-0472">Membrane</keyword>
<organism evidence="9">
    <name type="scientific">Oryza sativa subsp. japonica</name>
    <name type="common">Rice</name>
    <dbReference type="NCBI Taxonomy" id="39947"/>
    <lineage>
        <taxon>Eukaryota</taxon>
        <taxon>Viridiplantae</taxon>
        <taxon>Streptophyta</taxon>
        <taxon>Embryophyta</taxon>
        <taxon>Tracheophyta</taxon>
        <taxon>Spermatophyta</taxon>
        <taxon>Magnoliopsida</taxon>
        <taxon>Liliopsida</taxon>
        <taxon>Poales</taxon>
        <taxon>Poaceae</taxon>
        <taxon>BOP clade</taxon>
        <taxon>Oryzoideae</taxon>
        <taxon>Oryzeae</taxon>
        <taxon>Oryzinae</taxon>
        <taxon>Oryza</taxon>
        <taxon>Oryza sativa</taxon>
    </lineage>
</organism>
<reference evidence="9" key="1">
    <citation type="journal article" date="2005" name="PLoS Biol.">
        <title>The genomes of Oryza sativa: a history of duplications.</title>
        <authorList>
            <person name="Yu J."/>
            <person name="Wang J."/>
            <person name="Lin W."/>
            <person name="Li S."/>
            <person name="Li H."/>
            <person name="Zhou J."/>
            <person name="Ni P."/>
            <person name="Dong W."/>
            <person name="Hu S."/>
            <person name="Zeng C."/>
            <person name="Zhang J."/>
            <person name="Zhang Y."/>
            <person name="Li R."/>
            <person name="Xu Z."/>
            <person name="Li S."/>
            <person name="Li X."/>
            <person name="Zheng H."/>
            <person name="Cong L."/>
            <person name="Lin L."/>
            <person name="Yin J."/>
            <person name="Geng J."/>
            <person name="Li G."/>
            <person name="Shi J."/>
            <person name="Liu J."/>
            <person name="Lv H."/>
            <person name="Li J."/>
            <person name="Wang J."/>
            <person name="Deng Y."/>
            <person name="Ran L."/>
            <person name="Shi X."/>
            <person name="Wang X."/>
            <person name="Wu Q."/>
            <person name="Li C."/>
            <person name="Ren X."/>
            <person name="Wang J."/>
            <person name="Wang X."/>
            <person name="Li D."/>
            <person name="Liu D."/>
            <person name="Zhang X."/>
            <person name="Ji Z."/>
            <person name="Zhao W."/>
            <person name="Sun Y."/>
            <person name="Zhang Z."/>
            <person name="Bao J."/>
            <person name="Han Y."/>
            <person name="Dong L."/>
            <person name="Ji J."/>
            <person name="Chen P."/>
            <person name="Wu S."/>
            <person name="Liu J."/>
            <person name="Xiao Y."/>
            <person name="Bu D."/>
            <person name="Tan J."/>
            <person name="Yang L."/>
            <person name="Ye C."/>
            <person name="Zhang J."/>
            <person name="Xu J."/>
            <person name="Zhou Y."/>
            <person name="Yu Y."/>
            <person name="Zhang B."/>
            <person name="Zhuang S."/>
            <person name="Wei H."/>
            <person name="Liu B."/>
            <person name="Lei M."/>
            <person name="Yu H."/>
            <person name="Li Y."/>
            <person name="Xu H."/>
            <person name="Wei S."/>
            <person name="He X."/>
            <person name="Fang L."/>
            <person name="Zhang Z."/>
            <person name="Zhang Y."/>
            <person name="Huang X."/>
            <person name="Su Z."/>
            <person name="Tong W."/>
            <person name="Li J."/>
            <person name="Tong Z."/>
            <person name="Li S."/>
            <person name="Ye J."/>
            <person name="Wang L."/>
            <person name="Fang L."/>
            <person name="Lei T."/>
            <person name="Chen C."/>
            <person name="Chen H."/>
            <person name="Xu Z."/>
            <person name="Li H."/>
            <person name="Huang H."/>
            <person name="Zhang F."/>
            <person name="Xu H."/>
            <person name="Li N."/>
            <person name="Zhao C."/>
            <person name="Li S."/>
            <person name="Dong L."/>
            <person name="Huang Y."/>
            <person name="Li L."/>
            <person name="Xi Y."/>
            <person name="Qi Q."/>
            <person name="Li W."/>
            <person name="Zhang B."/>
            <person name="Hu W."/>
            <person name="Zhang Y."/>
            <person name="Tian X."/>
            <person name="Jiao Y."/>
            <person name="Liang X."/>
            <person name="Jin J."/>
            <person name="Gao L."/>
            <person name="Zheng W."/>
            <person name="Hao B."/>
            <person name="Liu S."/>
            <person name="Wang W."/>
            <person name="Yuan L."/>
            <person name="Cao M."/>
            <person name="McDermott J."/>
            <person name="Samudrala R."/>
            <person name="Wang J."/>
            <person name="Wong G.K."/>
            <person name="Yang H."/>
        </authorList>
    </citation>
    <scope>NUCLEOTIDE SEQUENCE [LARGE SCALE GENOMIC DNA]</scope>
</reference>
<dbReference type="GO" id="GO:0005789">
    <property type="term" value="C:endoplasmic reticulum membrane"/>
    <property type="evidence" value="ECO:0007669"/>
    <property type="project" value="UniProtKB-SubCell"/>
</dbReference>
<evidence type="ECO:0000259" key="8">
    <source>
        <dbReference type="PROSITE" id="PS50845"/>
    </source>
</evidence>
<proteinExistence type="predicted"/>
<feature type="region of interest" description="Disordered" evidence="7">
    <location>
        <begin position="1"/>
        <end position="21"/>
    </location>
</feature>
<evidence type="ECO:0000256" key="7">
    <source>
        <dbReference type="SAM" id="MobiDB-lite"/>
    </source>
</evidence>
<evidence type="ECO:0000313" key="9">
    <source>
        <dbReference type="EMBL" id="EEE68393.1"/>
    </source>
</evidence>
<feature type="region of interest" description="Disordered" evidence="7">
    <location>
        <begin position="608"/>
        <end position="673"/>
    </location>
</feature>
<keyword evidence="4 6" id="KW-1133">Transmembrane helix</keyword>
<dbReference type="PROSITE" id="PS50845">
    <property type="entry name" value="RETICULON"/>
    <property type="match status" value="1"/>
</dbReference>
<feature type="domain" description="Reticulon" evidence="8">
    <location>
        <begin position="379"/>
        <end position="538"/>
    </location>
</feature>
<dbReference type="HOGENOM" id="CLU_060434_0_0_1"/>
<feature type="region of interest" description="Disordered" evidence="7">
    <location>
        <begin position="162"/>
        <end position="196"/>
    </location>
</feature>
<name>B9G026_ORYSJ</name>
<feature type="transmembrane region" description="Helical" evidence="6">
    <location>
        <begin position="494"/>
        <end position="524"/>
    </location>
</feature>
<feature type="transmembrane region" description="Helical" evidence="6">
    <location>
        <begin position="558"/>
        <end position="585"/>
    </location>
</feature>
<dbReference type="EMBL" id="CM000145">
    <property type="protein sequence ID" value="EEE68393.1"/>
    <property type="molecule type" value="Genomic_DNA"/>
</dbReference>
<sequence length="673" mass="73995">MQQQTTGGVATRRRLSVPRGAGAAAAAASAASVWETRMKMDEVKGGVKVFSAGGDDADEEGLRVYRRLRRNQSDGGGGASGSTNAAAAAKKRRNWKASEPVTAIGDLRKSRSDVAVAAAAPAVGIVTTAKRSVTRVTTPEKKVAASAAAAEVKEVVVVEVPETNNLDEETEEEEDEEELEEELEAEDEEEEEEKEVLDQDHMAIDDDEAAKSTAPHQGKYQLLQCCHHQDFLMNLVLILFFPHNFSVDDQDLEPPTKRGVKIVPTSVEDERAANPEPVKPPEFSGDPVKKLAATIDLRAVNPEPVTIPPVEKKAMPVIIHRMTNAEPAKPSPEKKASPLNGRRIPKQDPISAPPVEEEYEEIQGRPSVPSRSNGRMQNIVDLVMWRDVSKSTLVFGLGTFLLISSSYAKDLNYNTITAASYLGLVYLGLRFLSKSILNRGENVDCDDAERSGERYLVGEEEAIWLLRLVLPYINEVLLNLRSLFSGEPATTMKLALLLFAMARCGNFVTLWTLAKLVFFGVFIIPKVCSSYSTQLARYGRFWLERFRDGWESCSHKKAVVAAVFTLVWNVSSTVARVWAVFMLVVAMKCYQQRMMEYGWSSTVEDSQEATAAATGDDESPQEETPARSSPAKAHDHEPAQGFGAAAPARHRRTPVSGEFARERLRVRGGIQPR</sequence>
<accession>B9G026</accession>
<evidence type="ECO:0000256" key="4">
    <source>
        <dbReference type="ARBA" id="ARBA00022989"/>
    </source>
</evidence>
<dbReference type="Pfam" id="PF02453">
    <property type="entry name" value="Reticulon"/>
    <property type="match status" value="1"/>
</dbReference>
<feature type="region of interest" description="Disordered" evidence="7">
    <location>
        <begin position="266"/>
        <end position="286"/>
    </location>
</feature>
<dbReference type="PANTHER" id="PTHR46626">
    <property type="entry name" value="RETICULON-LIKE PROTEIN B17"/>
    <property type="match status" value="1"/>
</dbReference>
<comment type="subcellular location">
    <subcellularLocation>
        <location evidence="1 6">Endoplasmic reticulum membrane</location>
        <topology evidence="1 6">Multi-pass membrane protein</topology>
    </subcellularLocation>
</comment>
<dbReference type="InterPro" id="IPR044647">
    <property type="entry name" value="RTNLB17/18/21"/>
</dbReference>
<feature type="region of interest" description="Disordered" evidence="7">
    <location>
        <begin position="324"/>
        <end position="371"/>
    </location>
</feature>
<protein>
    <recommendedName>
        <fullName evidence="6">Reticulon-like protein</fullName>
    </recommendedName>
</protein>
<reference evidence="9" key="2">
    <citation type="submission" date="2008-12" db="EMBL/GenBank/DDBJ databases">
        <title>Improved gene annotation of the rice (Oryza sativa) genomes.</title>
        <authorList>
            <person name="Wang J."/>
            <person name="Li R."/>
            <person name="Fan W."/>
            <person name="Huang Q."/>
            <person name="Zhang J."/>
            <person name="Zhou Y."/>
            <person name="Hu Y."/>
            <person name="Zi S."/>
            <person name="Li J."/>
            <person name="Ni P."/>
            <person name="Zheng H."/>
            <person name="Zhang Y."/>
            <person name="Zhao M."/>
            <person name="Hao Q."/>
            <person name="McDermott J."/>
            <person name="Samudrala R."/>
            <person name="Kristiansen K."/>
            <person name="Wong G.K.-S."/>
        </authorList>
    </citation>
    <scope>NUCLEOTIDE SEQUENCE</scope>
</reference>
<evidence type="ECO:0000256" key="3">
    <source>
        <dbReference type="ARBA" id="ARBA00022824"/>
    </source>
</evidence>
<evidence type="ECO:0000256" key="5">
    <source>
        <dbReference type="ARBA" id="ARBA00023136"/>
    </source>
</evidence>
<keyword evidence="3 6" id="KW-0256">Endoplasmic reticulum</keyword>
<feature type="transmembrane region" description="Helical" evidence="6">
    <location>
        <begin position="411"/>
        <end position="429"/>
    </location>
</feature>
<dbReference type="Proteomes" id="UP000007752">
    <property type="component" value="Chromosome 8"/>
</dbReference>
<evidence type="ECO:0000256" key="2">
    <source>
        <dbReference type="ARBA" id="ARBA00022692"/>
    </source>
</evidence>
<keyword evidence="2 6" id="KW-0812">Transmembrane</keyword>
<evidence type="ECO:0000256" key="1">
    <source>
        <dbReference type="ARBA" id="ARBA00004477"/>
    </source>
</evidence>
<dbReference type="PANTHER" id="PTHR46626:SF1">
    <property type="entry name" value="RETICULON-LIKE PROTEIN B21"/>
    <property type="match status" value="1"/>
</dbReference>
<feature type="region of interest" description="Disordered" evidence="7">
    <location>
        <begin position="70"/>
        <end position="97"/>
    </location>
</feature>
<dbReference type="InterPro" id="IPR003388">
    <property type="entry name" value="Reticulon"/>
</dbReference>
<evidence type="ECO:0000256" key="6">
    <source>
        <dbReference type="RuleBase" id="RU363132"/>
    </source>
</evidence>
<dbReference type="AlphaFoldDB" id="B9G026"/>
<gene>
    <name evidence="9" type="ORF">OsJ_26729</name>
</gene>